<keyword evidence="3 5" id="KW-1133">Transmembrane helix</keyword>
<evidence type="ECO:0008006" key="8">
    <source>
        <dbReference type="Google" id="ProtNLM"/>
    </source>
</evidence>
<dbReference type="InParanoid" id="A0A3P7DH83"/>
<protein>
    <recommendedName>
        <fullName evidence="8">60Kd inner membrane protein</fullName>
    </recommendedName>
</protein>
<sequence length="945" mass="107942">MSIHAISCRFISKRFGGIVPSTSANIILSLPSSAIWKNYDNKRNLSNDTYFDIAAELQAHPVVQWFDRSVKASCNYAQSLIETFGLSSTPLEHLGLYTWWKPSSWYRVLLEFLHTNYELSWLTTIICATVLIRMATFYMPALILWKRMRSEKVHSPFLHRIRSRVSSVMLYSSNVGLFFTQYCGIKKMAEVVYPSWTRSGTLSFTDLTVSDPAFLLPTLTAICFTFATKKWTEILQMQKTVSNWMLGLKPYNTIYPIAACSFFVASNVPSIVCIYWITSSLISNIHATVLRTRTVHSLLHLPAVCSDPAETRRIELLNYVSEMRWRRASETLGVQKKVAEIEKKSQNDDLSRSLAKETENIESQKDLLFREPWKENAALSSSKIAKLMEQYVQEAARANVMLRLRRHLLTELTSLSSLKMSSRLNVVITDHCQLISQIRHISFFGSGQPSSTSLALPEISATPADTSLVSTDATDFTLMEQLQLGLVKDFHLFDFLGGNSLVKEYDLFSWWSPASWFRLALEYMHFNIDLPWWLTVICATISLRLMMIFVPIASHRLMARVQLYKKEIDDFKEIVESAQRSGNFLQTMEAQKELKDFLKTKDIKLYRQFIFMSLNGAIFMTQFIAVKKMADVAFPGMSTGGLYWFKDLTVPDPYYLLPLVSAITVAAVFKVIALYWCTSNMISVMFSGIFKIPSVRAFLKIPQLPSKQTSILSAGPKFITFQRFYVAISSAAAAATVHRSNFESQHCIVGVRHASTAKDIFVVSSDSLTGIPDIPIINMPPEAVASSGFSFYEKWLLKVDILDLFGLSGISAVESTGLFSWYSPASWYRIALEFIHNHFDLPWFASIICTTLCLRLVFLRATLFLQRFAPVKMMHDDTLKMFDDKKKEAREVIRSEALYRKISHDENIYVDTYNLRSSNRYYYFALNSVLFISQYRGIILMAENK</sequence>
<dbReference type="CDD" id="cd20069">
    <property type="entry name" value="5TM_Oxa1-like"/>
    <property type="match status" value="1"/>
</dbReference>
<dbReference type="EMBL" id="UYWW01000716">
    <property type="protein sequence ID" value="VDM09151.1"/>
    <property type="molecule type" value="Genomic_DNA"/>
</dbReference>
<evidence type="ECO:0000256" key="4">
    <source>
        <dbReference type="ARBA" id="ARBA00023136"/>
    </source>
</evidence>
<evidence type="ECO:0000313" key="7">
    <source>
        <dbReference type="Proteomes" id="UP000270924"/>
    </source>
</evidence>
<dbReference type="AlphaFoldDB" id="A0A3P7DH83"/>
<organism evidence="6 7">
    <name type="scientific">Wuchereria bancrofti</name>
    <dbReference type="NCBI Taxonomy" id="6293"/>
    <lineage>
        <taxon>Eukaryota</taxon>
        <taxon>Metazoa</taxon>
        <taxon>Ecdysozoa</taxon>
        <taxon>Nematoda</taxon>
        <taxon>Chromadorea</taxon>
        <taxon>Rhabditida</taxon>
        <taxon>Spirurina</taxon>
        <taxon>Spiruromorpha</taxon>
        <taxon>Filarioidea</taxon>
        <taxon>Onchocercidae</taxon>
        <taxon>Wuchereria</taxon>
    </lineage>
</organism>
<evidence type="ECO:0000256" key="1">
    <source>
        <dbReference type="ARBA" id="ARBA00004141"/>
    </source>
</evidence>
<feature type="transmembrane region" description="Helical" evidence="5">
    <location>
        <begin position="843"/>
        <end position="865"/>
    </location>
</feature>
<feature type="transmembrane region" description="Helical" evidence="5">
    <location>
        <begin position="801"/>
        <end position="823"/>
    </location>
</feature>
<evidence type="ECO:0000256" key="3">
    <source>
        <dbReference type="ARBA" id="ARBA00022989"/>
    </source>
</evidence>
<dbReference type="OMA" id="FLHTNYE"/>
<dbReference type="GO" id="GO:0032979">
    <property type="term" value="P:protein insertion into mitochondrial inner membrane from matrix"/>
    <property type="evidence" value="ECO:0007669"/>
    <property type="project" value="TreeGrafter"/>
</dbReference>
<proteinExistence type="predicted"/>
<dbReference type="PANTHER" id="PTHR12428:SF66">
    <property type="entry name" value="MITOCHONDRIAL INNER MEMBRANE PROTEIN OXA1L"/>
    <property type="match status" value="1"/>
</dbReference>
<dbReference type="GO" id="GO:0032977">
    <property type="term" value="F:membrane insertase activity"/>
    <property type="evidence" value="ECO:0007669"/>
    <property type="project" value="InterPro"/>
</dbReference>
<evidence type="ECO:0000256" key="2">
    <source>
        <dbReference type="ARBA" id="ARBA00022692"/>
    </source>
</evidence>
<keyword evidence="4 5" id="KW-0472">Membrane</keyword>
<evidence type="ECO:0000313" key="6">
    <source>
        <dbReference type="EMBL" id="VDM09151.1"/>
    </source>
</evidence>
<dbReference type="InterPro" id="IPR001708">
    <property type="entry name" value="YidC/ALB3/OXA1/COX18"/>
</dbReference>
<gene>
    <name evidence="6" type="ORF">WBA_LOCUS2537</name>
</gene>
<keyword evidence="7" id="KW-1185">Reference proteome</keyword>
<feature type="transmembrane region" description="Helical" evidence="5">
    <location>
        <begin position="654"/>
        <end position="677"/>
    </location>
</feature>
<dbReference type="OrthoDB" id="2148490at2759"/>
<accession>A0A3P7DH83</accession>
<dbReference type="PANTHER" id="PTHR12428">
    <property type="entry name" value="OXA1"/>
    <property type="match status" value="1"/>
</dbReference>
<feature type="transmembrane region" description="Helical" evidence="5">
    <location>
        <begin position="921"/>
        <end position="942"/>
    </location>
</feature>
<reference evidence="6 7" key="1">
    <citation type="submission" date="2018-11" db="EMBL/GenBank/DDBJ databases">
        <authorList>
            <consortium name="Pathogen Informatics"/>
        </authorList>
    </citation>
    <scope>NUCLEOTIDE SEQUENCE [LARGE SCALE GENOMIC DNA]</scope>
</reference>
<dbReference type="GO" id="GO:0005743">
    <property type="term" value="C:mitochondrial inner membrane"/>
    <property type="evidence" value="ECO:0007669"/>
    <property type="project" value="TreeGrafter"/>
</dbReference>
<evidence type="ECO:0000256" key="5">
    <source>
        <dbReference type="SAM" id="Phobius"/>
    </source>
</evidence>
<name>A0A3P7DH83_WUCBA</name>
<keyword evidence="2 5" id="KW-0812">Transmembrane</keyword>
<feature type="transmembrane region" description="Helical" evidence="5">
    <location>
        <begin position="605"/>
        <end position="625"/>
    </location>
</feature>
<dbReference type="Proteomes" id="UP000270924">
    <property type="component" value="Unassembled WGS sequence"/>
</dbReference>
<feature type="transmembrane region" description="Helical" evidence="5">
    <location>
        <begin position="532"/>
        <end position="553"/>
    </location>
</feature>
<comment type="subcellular location">
    <subcellularLocation>
        <location evidence="1">Membrane</location>
        <topology evidence="1">Multi-pass membrane protein</topology>
    </subcellularLocation>
</comment>